<evidence type="ECO:0000259" key="1">
    <source>
        <dbReference type="SMART" id="SM01321"/>
    </source>
</evidence>
<accession>A0A3B0USL7</accession>
<gene>
    <name evidence="2" type="ORF">MNBD_GAMMA01-2145</name>
</gene>
<sequence length="311" mass="35709">MTLARKYLILPDETPFYHVMARCVRRAFLCGLDKYTGKCYEHRKPMIVKRIKLLASIFNIDVCAYAVMSNHYHLVLKINSTNSWSEKQVLTYWSELCQLPLICDKFINGESQSKAELKVVYQQTEIYRKRLMSISWFMKFLNEYIAKTANNEDEVTGSFFESRFKSQALLDEQALLTCMAYVDLNPIRAAIATTPENSDYTSIQERIKSNNSTLLNLGFDEDDINFTLADYCELVDATGRSIIANKKGYIDASLPAILNRLGLDEFTWLDELSHFKIKGKKAIGALEKLKQYVAKIKQKIKQDTGLNPALE</sequence>
<dbReference type="InterPro" id="IPR036515">
    <property type="entry name" value="Transposase_17_sf"/>
</dbReference>
<feature type="domain" description="Transposase IS200-like" evidence="1">
    <location>
        <begin position="13"/>
        <end position="185"/>
    </location>
</feature>
<evidence type="ECO:0000313" key="2">
    <source>
        <dbReference type="EMBL" id="VAW34101.1"/>
    </source>
</evidence>
<dbReference type="EMBL" id="UOEW01000058">
    <property type="protein sequence ID" value="VAW34101.1"/>
    <property type="molecule type" value="Genomic_DNA"/>
</dbReference>
<name>A0A3B0USL7_9ZZZZ</name>
<dbReference type="PANTHER" id="PTHR34322:SF2">
    <property type="entry name" value="TRANSPOSASE IS200-LIKE DOMAIN-CONTAINING PROTEIN"/>
    <property type="match status" value="1"/>
</dbReference>
<dbReference type="GO" id="GO:0004803">
    <property type="term" value="F:transposase activity"/>
    <property type="evidence" value="ECO:0007669"/>
    <property type="project" value="InterPro"/>
</dbReference>
<protein>
    <submittedName>
        <fullName evidence="2">Mobile element protein</fullName>
    </submittedName>
</protein>
<proteinExistence type="predicted"/>
<organism evidence="2">
    <name type="scientific">hydrothermal vent metagenome</name>
    <dbReference type="NCBI Taxonomy" id="652676"/>
    <lineage>
        <taxon>unclassified sequences</taxon>
        <taxon>metagenomes</taxon>
        <taxon>ecological metagenomes</taxon>
    </lineage>
</organism>
<dbReference type="SMART" id="SM01321">
    <property type="entry name" value="Y1_Tnp"/>
    <property type="match status" value="1"/>
</dbReference>
<dbReference type="GO" id="GO:0003677">
    <property type="term" value="F:DNA binding"/>
    <property type="evidence" value="ECO:0007669"/>
    <property type="project" value="InterPro"/>
</dbReference>
<dbReference type="AlphaFoldDB" id="A0A3B0USL7"/>
<dbReference type="PANTHER" id="PTHR34322">
    <property type="entry name" value="TRANSPOSASE, Y1_TNP DOMAIN-CONTAINING"/>
    <property type="match status" value="1"/>
</dbReference>
<dbReference type="Gene3D" id="3.30.70.1290">
    <property type="entry name" value="Transposase IS200-like"/>
    <property type="match status" value="1"/>
</dbReference>
<reference evidence="2" key="1">
    <citation type="submission" date="2018-06" db="EMBL/GenBank/DDBJ databases">
        <authorList>
            <person name="Zhirakovskaya E."/>
        </authorList>
    </citation>
    <scope>NUCLEOTIDE SEQUENCE</scope>
</reference>
<dbReference type="InterPro" id="IPR002686">
    <property type="entry name" value="Transposase_17"/>
</dbReference>
<dbReference type="SUPFAM" id="SSF143422">
    <property type="entry name" value="Transposase IS200-like"/>
    <property type="match status" value="1"/>
</dbReference>
<dbReference type="GO" id="GO:0006313">
    <property type="term" value="P:DNA transposition"/>
    <property type="evidence" value="ECO:0007669"/>
    <property type="project" value="InterPro"/>
</dbReference>